<keyword evidence="3" id="KW-1185">Reference proteome</keyword>
<proteinExistence type="predicted"/>
<dbReference type="CDD" id="cd00037">
    <property type="entry name" value="CLECT"/>
    <property type="match status" value="1"/>
</dbReference>
<organism evidence="2">
    <name type="scientific">Darwinula stevensoni</name>
    <dbReference type="NCBI Taxonomy" id="69355"/>
    <lineage>
        <taxon>Eukaryota</taxon>
        <taxon>Metazoa</taxon>
        <taxon>Ecdysozoa</taxon>
        <taxon>Arthropoda</taxon>
        <taxon>Crustacea</taxon>
        <taxon>Oligostraca</taxon>
        <taxon>Ostracoda</taxon>
        <taxon>Podocopa</taxon>
        <taxon>Podocopida</taxon>
        <taxon>Darwinulocopina</taxon>
        <taxon>Darwinuloidea</taxon>
        <taxon>Darwinulidae</taxon>
        <taxon>Darwinula</taxon>
    </lineage>
</organism>
<sequence>MRITAEEGLLCVARLSLQAHTSSLMYPAVIRGGAILLTFWTQLELAVGIQEAVYHLVPGVNAHFKSPVSEVAIESFVRCAALCMSTIASTRFHLGSPQQPELHGLRDGGLERKERLPVGRQSLRIGSSHRACFRCLLQRNVELVRMTKFWTPDVTGGYEYAMATGKLHFLKAFNQTKYYANALTDCKADGGLPAMDNRGSAWHQFLLDYAASHFGPSYTRFWLGLTSPGGVSSKFTWLDGTPMNQTFWGPKNPNNLADNHFLVVEMVNIADVAAGVWWNGLWNDGWGEFYLPYLCEKRIP</sequence>
<dbReference type="EMBL" id="LR900589">
    <property type="protein sequence ID" value="CAD7246221.1"/>
    <property type="molecule type" value="Genomic_DNA"/>
</dbReference>
<reference evidence="2" key="1">
    <citation type="submission" date="2020-11" db="EMBL/GenBank/DDBJ databases">
        <authorList>
            <person name="Tran Van P."/>
        </authorList>
    </citation>
    <scope>NUCLEOTIDE SEQUENCE</scope>
</reference>
<evidence type="ECO:0000313" key="2">
    <source>
        <dbReference type="EMBL" id="CAD7246221.1"/>
    </source>
</evidence>
<dbReference type="InterPro" id="IPR016186">
    <property type="entry name" value="C-type_lectin-like/link_sf"/>
</dbReference>
<dbReference type="InterPro" id="IPR050801">
    <property type="entry name" value="Ca-Dep_Lectins_ImmuneDev"/>
</dbReference>
<dbReference type="OrthoDB" id="2142683at2759"/>
<gene>
    <name evidence="2" type="ORF">DSTB1V02_LOCUS6077</name>
</gene>
<name>A0A7R8XAC7_9CRUS</name>
<evidence type="ECO:0000313" key="3">
    <source>
        <dbReference type="Proteomes" id="UP000677054"/>
    </source>
</evidence>
<protein>
    <recommendedName>
        <fullName evidence="1">C-type lectin domain-containing protein</fullName>
    </recommendedName>
</protein>
<feature type="domain" description="C-type lectin" evidence="1">
    <location>
        <begin position="173"/>
        <end position="296"/>
    </location>
</feature>
<dbReference type="PANTHER" id="PTHR22801">
    <property type="entry name" value="LITHOSTATHINE"/>
    <property type="match status" value="1"/>
</dbReference>
<dbReference type="SUPFAM" id="SSF56436">
    <property type="entry name" value="C-type lectin-like"/>
    <property type="match status" value="1"/>
</dbReference>
<dbReference type="InterPro" id="IPR016187">
    <property type="entry name" value="CTDL_fold"/>
</dbReference>
<dbReference type="InterPro" id="IPR001304">
    <property type="entry name" value="C-type_lectin-like"/>
</dbReference>
<dbReference type="PROSITE" id="PS50041">
    <property type="entry name" value="C_TYPE_LECTIN_2"/>
    <property type="match status" value="1"/>
</dbReference>
<dbReference type="Gene3D" id="3.10.100.10">
    <property type="entry name" value="Mannose-Binding Protein A, subunit A"/>
    <property type="match status" value="1"/>
</dbReference>
<dbReference type="SMART" id="SM00034">
    <property type="entry name" value="CLECT"/>
    <property type="match status" value="1"/>
</dbReference>
<dbReference type="PANTHER" id="PTHR22801:SF63">
    <property type="entry name" value="C-TYPE LECTIN DOMAIN-CONTAINING PROTEIN"/>
    <property type="match status" value="1"/>
</dbReference>
<evidence type="ECO:0000259" key="1">
    <source>
        <dbReference type="PROSITE" id="PS50041"/>
    </source>
</evidence>
<dbReference type="Pfam" id="PF00059">
    <property type="entry name" value="Lectin_C"/>
    <property type="match status" value="1"/>
</dbReference>
<dbReference type="EMBL" id="CAJPEV010001072">
    <property type="protein sequence ID" value="CAG0890538.1"/>
    <property type="molecule type" value="Genomic_DNA"/>
</dbReference>
<accession>A0A7R8XAC7</accession>
<dbReference type="AlphaFoldDB" id="A0A7R8XAC7"/>
<dbReference type="Proteomes" id="UP000677054">
    <property type="component" value="Unassembled WGS sequence"/>
</dbReference>